<reference evidence="2 3" key="1">
    <citation type="submission" date="2014-04" db="EMBL/GenBank/DDBJ databases">
        <authorList>
            <consortium name="DOE Joint Genome Institute"/>
            <person name="Kuo A."/>
            <person name="Gay G."/>
            <person name="Dore J."/>
            <person name="Kohler A."/>
            <person name="Nagy L.G."/>
            <person name="Floudas D."/>
            <person name="Copeland A."/>
            <person name="Barry K.W."/>
            <person name="Cichocki N."/>
            <person name="Veneault-Fourrey C."/>
            <person name="LaButti K."/>
            <person name="Lindquist E.A."/>
            <person name="Lipzen A."/>
            <person name="Lundell T."/>
            <person name="Morin E."/>
            <person name="Murat C."/>
            <person name="Sun H."/>
            <person name="Tunlid A."/>
            <person name="Henrissat B."/>
            <person name="Grigoriev I.V."/>
            <person name="Hibbett D.S."/>
            <person name="Martin F."/>
            <person name="Nordberg H.P."/>
            <person name="Cantor M.N."/>
            <person name="Hua S.X."/>
        </authorList>
    </citation>
    <scope>NUCLEOTIDE SEQUENCE [LARGE SCALE GENOMIC DNA]</scope>
    <source>
        <strain evidence="3">h7</strain>
    </source>
</reference>
<accession>A0A0C3BIG5</accession>
<reference evidence="3" key="2">
    <citation type="submission" date="2015-01" db="EMBL/GenBank/DDBJ databases">
        <title>Evolutionary Origins and Diversification of the Mycorrhizal Mutualists.</title>
        <authorList>
            <consortium name="DOE Joint Genome Institute"/>
            <consortium name="Mycorrhizal Genomics Consortium"/>
            <person name="Kohler A."/>
            <person name="Kuo A."/>
            <person name="Nagy L.G."/>
            <person name="Floudas D."/>
            <person name="Copeland A."/>
            <person name="Barry K.W."/>
            <person name="Cichocki N."/>
            <person name="Veneault-Fourrey C."/>
            <person name="LaButti K."/>
            <person name="Lindquist E.A."/>
            <person name="Lipzen A."/>
            <person name="Lundell T."/>
            <person name="Morin E."/>
            <person name="Murat C."/>
            <person name="Riley R."/>
            <person name="Ohm R."/>
            <person name="Sun H."/>
            <person name="Tunlid A."/>
            <person name="Henrissat B."/>
            <person name="Grigoriev I.V."/>
            <person name="Hibbett D.S."/>
            <person name="Martin F."/>
        </authorList>
    </citation>
    <scope>NUCLEOTIDE SEQUENCE [LARGE SCALE GENOMIC DNA]</scope>
    <source>
        <strain evidence="3">h7</strain>
    </source>
</reference>
<organism evidence="2 3">
    <name type="scientific">Hebeloma cylindrosporum</name>
    <dbReference type="NCBI Taxonomy" id="76867"/>
    <lineage>
        <taxon>Eukaryota</taxon>
        <taxon>Fungi</taxon>
        <taxon>Dikarya</taxon>
        <taxon>Basidiomycota</taxon>
        <taxon>Agaricomycotina</taxon>
        <taxon>Agaricomycetes</taxon>
        <taxon>Agaricomycetidae</taxon>
        <taxon>Agaricales</taxon>
        <taxon>Agaricineae</taxon>
        <taxon>Hymenogastraceae</taxon>
        <taxon>Hebeloma</taxon>
    </lineage>
</organism>
<dbReference type="Proteomes" id="UP000053424">
    <property type="component" value="Unassembled WGS sequence"/>
</dbReference>
<evidence type="ECO:0000256" key="1">
    <source>
        <dbReference type="SAM" id="Phobius"/>
    </source>
</evidence>
<dbReference type="EMBL" id="KN831804">
    <property type="protein sequence ID" value="KIM36510.1"/>
    <property type="molecule type" value="Genomic_DNA"/>
</dbReference>
<gene>
    <name evidence="2" type="ORF">M413DRAFT_287848</name>
</gene>
<feature type="transmembrane region" description="Helical" evidence="1">
    <location>
        <begin position="22"/>
        <end position="42"/>
    </location>
</feature>
<sequence length="125" mass="14558">MSNGLVYRYDVRKSDDGVGGEEGTFCLCTLWCVFFFFLSFYASWLQPRCPLTCVGTLMWRMFDNCRSISDFLTRCVEALTRAGEVDRRLLPKAINMFEVRGVYTRRYLSLYSCILVLSFRISFST</sequence>
<dbReference type="HOGENOM" id="CLU_1992908_0_0_1"/>
<proteinExistence type="predicted"/>
<keyword evidence="2" id="KW-0378">Hydrolase</keyword>
<protein>
    <submittedName>
        <fullName evidence="2">Glycoside hydrolase family 15 protein</fullName>
    </submittedName>
</protein>
<name>A0A0C3BIG5_HEBCY</name>
<keyword evidence="1" id="KW-1133">Transmembrane helix</keyword>
<evidence type="ECO:0000313" key="3">
    <source>
        <dbReference type="Proteomes" id="UP000053424"/>
    </source>
</evidence>
<feature type="transmembrane region" description="Helical" evidence="1">
    <location>
        <begin position="107"/>
        <end position="123"/>
    </location>
</feature>
<dbReference type="OrthoDB" id="406733at2759"/>
<evidence type="ECO:0000313" key="2">
    <source>
        <dbReference type="EMBL" id="KIM36510.1"/>
    </source>
</evidence>
<dbReference type="AlphaFoldDB" id="A0A0C3BIG5"/>
<keyword evidence="3" id="KW-1185">Reference proteome</keyword>
<dbReference type="GO" id="GO:0016787">
    <property type="term" value="F:hydrolase activity"/>
    <property type="evidence" value="ECO:0007669"/>
    <property type="project" value="UniProtKB-KW"/>
</dbReference>
<keyword evidence="1" id="KW-0812">Transmembrane</keyword>
<keyword evidence="1" id="KW-0472">Membrane</keyword>